<accession>H0EP95</accession>
<dbReference type="PANTHER" id="PTHR43103">
    <property type="entry name" value="NUCLEOSIDE-DIPHOSPHATE-SUGAR EPIMERASE"/>
    <property type="match status" value="1"/>
</dbReference>
<dbReference type="SUPFAM" id="SSF51735">
    <property type="entry name" value="NAD(P)-binding Rossmann-fold domains"/>
    <property type="match status" value="1"/>
</dbReference>
<evidence type="ECO:0000313" key="3">
    <source>
        <dbReference type="Proteomes" id="UP000005446"/>
    </source>
</evidence>
<dbReference type="InParanoid" id="H0EP95"/>
<dbReference type="PANTHER" id="PTHR43103:SF6">
    <property type="entry name" value="PUTATIVE-RELATED"/>
    <property type="match status" value="1"/>
</dbReference>
<dbReference type="Pfam" id="PF01370">
    <property type="entry name" value="Epimerase"/>
    <property type="match status" value="1"/>
</dbReference>
<organism evidence="2 3">
    <name type="scientific">Glarea lozoyensis (strain ATCC 74030 / MF5533)</name>
    <dbReference type="NCBI Taxonomy" id="1104152"/>
    <lineage>
        <taxon>Eukaryota</taxon>
        <taxon>Fungi</taxon>
        <taxon>Dikarya</taxon>
        <taxon>Ascomycota</taxon>
        <taxon>Pezizomycotina</taxon>
        <taxon>Leotiomycetes</taxon>
        <taxon>Helotiales</taxon>
        <taxon>Helotiaceae</taxon>
        <taxon>Glarea</taxon>
    </lineage>
</organism>
<protein>
    <submittedName>
        <fullName evidence="2">Putative UDP-glucose 4-epimerase</fullName>
    </submittedName>
</protein>
<dbReference type="Gene3D" id="3.40.50.720">
    <property type="entry name" value="NAD(P)-binding Rossmann-like Domain"/>
    <property type="match status" value="1"/>
</dbReference>
<evidence type="ECO:0000259" key="1">
    <source>
        <dbReference type="Pfam" id="PF01370"/>
    </source>
</evidence>
<keyword evidence="3" id="KW-1185">Reference proteome</keyword>
<dbReference type="Proteomes" id="UP000005446">
    <property type="component" value="Unassembled WGS sequence"/>
</dbReference>
<name>H0EP95_GLAL7</name>
<dbReference type="AlphaFoldDB" id="H0EP95"/>
<evidence type="ECO:0000313" key="2">
    <source>
        <dbReference type="EMBL" id="EHK99595.1"/>
    </source>
</evidence>
<comment type="caution">
    <text evidence="2">The sequence shown here is derived from an EMBL/GenBank/DDBJ whole genome shotgun (WGS) entry which is preliminary data.</text>
</comment>
<sequence>MPEGKRIVFTGGSGKAGRDVIPYLIGKGHKVLNLDLIPFPDPSVDVYTLKTDLTDSGQVFNALTSHFNMAGYESGPVPGPPDVVVHFAAYARNLLVPDSELFQSNIRQTYNIIEAASKLGVKKIIIASSETTYGVCFAQGPKDYHSFPLEEDYDCDPQDSYALSKLCGERTARTFCDRFQGVDIYALRIGNVISPSDYADMFPSFISASNFKADPNARKRNAWSYIDARDLGQIVDLCIQKSGLGYQVFNATNDGITIPEGETTTEFLKRVAPETEITRELGEREGPLSNRKIREVLGFKEGFDWRKELDLESLKGK</sequence>
<dbReference type="OrthoDB" id="202470at2759"/>
<dbReference type="InterPro" id="IPR036291">
    <property type="entry name" value="NAD(P)-bd_dom_sf"/>
</dbReference>
<gene>
    <name evidence="2" type="ORF">M7I_4466</name>
</gene>
<dbReference type="InterPro" id="IPR001509">
    <property type="entry name" value="Epimerase_deHydtase"/>
</dbReference>
<dbReference type="HOGENOM" id="CLU_053163_2_0_1"/>
<proteinExistence type="predicted"/>
<reference evidence="2 3" key="1">
    <citation type="journal article" date="2012" name="Eukaryot. Cell">
        <title>Genome sequence of the fungus Glarea lozoyensis: the first genome sequence of a species from the Helotiaceae family.</title>
        <authorList>
            <person name="Youssar L."/>
            <person name="Gruening B.A."/>
            <person name="Erxleben A."/>
            <person name="Guenther S."/>
            <person name="Huettel W."/>
        </authorList>
    </citation>
    <scope>NUCLEOTIDE SEQUENCE [LARGE SCALE GENOMIC DNA]</scope>
    <source>
        <strain evidence="3">ATCC 74030 / MF5533</strain>
    </source>
</reference>
<feature type="domain" description="NAD-dependent epimerase/dehydratase" evidence="1">
    <location>
        <begin position="7"/>
        <end position="250"/>
    </location>
</feature>
<dbReference type="EMBL" id="AGUE01000110">
    <property type="protein sequence ID" value="EHK99595.1"/>
    <property type="molecule type" value="Genomic_DNA"/>
</dbReference>